<feature type="compositionally biased region" description="Basic and acidic residues" evidence="2">
    <location>
        <begin position="325"/>
        <end position="335"/>
    </location>
</feature>
<dbReference type="InterPro" id="IPR011992">
    <property type="entry name" value="EF-hand-dom_pair"/>
</dbReference>
<dbReference type="PANTHER" id="PTHR14383:SF2">
    <property type="entry name" value="DIFFERENTIALLY EXPRESSED IN FDCP 6 HOMOLOG"/>
    <property type="match status" value="1"/>
</dbReference>
<keyword evidence="1" id="KW-0175">Coiled coil</keyword>
<evidence type="ECO:0000313" key="5">
    <source>
        <dbReference type="Proteomes" id="UP000008143"/>
    </source>
</evidence>
<dbReference type="Reactome" id="R-XTR-9013149">
    <property type="pathway name" value="RAC1 GTPase cycle"/>
</dbReference>
<dbReference type="CTD" id="50619"/>
<dbReference type="Reactome" id="R-XTR-8980692">
    <property type="pathway name" value="RHOA GTPase cycle"/>
</dbReference>
<sequence>MHSMSLRTELLKSVWYAFTSLDTEKSGKVSKSQLKVLSHNLYTVLCIPHDPVALEDHFRDDDDGPVSSQGYMPYLNQYILDKVVEGTFVKESFHELCWTLTAKKNYRPVQTSLSNRDSFRLWCLFNYLSEDSYPVIMVADEVQYLLQKLISTARMEVTEVELGDVLSSLSPVVSVWEFLQLMTSPKVLKGMSTETLSIAIQDLYEEVIQDVLKQGYLLKKANLRRTWTERWFILKPTSLCYYLSEECKERKGIITIDKDCGVEILPDRDGRRCMFCVKTTAKTYEMSASDTKHRQEWVTAIQTAIRLQQSGSISLHRELQKRRREQREQREQRRAARELEMQRLAELQNERERQQQELEQLREAQKRAEEIMLQEQHRHREQQEEMKRQLECQLREAEEKRASMQAEMQLKETEGLQQRLRIQELEQLQEHLEEALAQEIRARHDEEAYRHAQAKLLMQEEEKLRVLLRMREEQTHYVEKAQKEKQELQQEMTVKSKELREAQKQLEDVRENRERADRDVQVAQRKLRQASTNVRHWNIQMTSLMHPISPSVKRNVPGSGFQGLWAMPLTRRDSSLKRLQTLDGEGHTHPAGENVETLH</sequence>
<protein>
    <submittedName>
        <fullName evidence="4">DEF6, guanine nucleotide exchange factor</fullName>
    </submittedName>
    <submittedName>
        <fullName evidence="6">Differentially expressed in FDCP 6 homolog</fullName>
    </submittedName>
</protein>
<dbReference type="Reactome" id="R-XTR-9013404">
    <property type="pathway name" value="RAC2 GTPase cycle"/>
</dbReference>
<dbReference type="Pfam" id="PF00169">
    <property type="entry name" value="PH"/>
    <property type="match status" value="1"/>
</dbReference>
<dbReference type="ExpressionAtlas" id="F6UX86">
    <property type="expression patterns" value="differential"/>
</dbReference>
<dbReference type="SUPFAM" id="SSF47473">
    <property type="entry name" value="EF-hand"/>
    <property type="match status" value="1"/>
</dbReference>
<dbReference type="HOGENOM" id="CLU_029358_1_0_1"/>
<dbReference type="FunFam" id="2.30.29.30:FF:000172">
    <property type="entry name" value="differentially expressed in FDCP 6 homolog"/>
    <property type="match status" value="1"/>
</dbReference>
<dbReference type="InterPro" id="IPR057837">
    <property type="entry name" value="PH_SWAP70"/>
</dbReference>
<dbReference type="Reactome" id="R-XTR-9013148">
    <property type="pathway name" value="CDC42 GTPase cycle"/>
</dbReference>
<gene>
    <name evidence="4 6 7" type="primary">def6</name>
</gene>
<dbReference type="PROSITE" id="PS50003">
    <property type="entry name" value="PH_DOMAIN"/>
    <property type="match status" value="1"/>
</dbReference>
<evidence type="ECO:0000259" key="3">
    <source>
        <dbReference type="PROSITE" id="PS50003"/>
    </source>
</evidence>
<reference evidence="4" key="2">
    <citation type="submission" date="2011-06" db="UniProtKB">
        <authorList>
            <consortium name="Ensembl"/>
        </authorList>
    </citation>
    <scope>IDENTIFICATION</scope>
</reference>
<dbReference type="PANTHER" id="PTHR14383">
    <property type="entry name" value="SWAP-70 RECOMBINASE"/>
    <property type="match status" value="1"/>
</dbReference>
<dbReference type="Pfam" id="PF25530">
    <property type="entry name" value="EF-hand_SWAP70_N"/>
    <property type="match status" value="1"/>
</dbReference>
<dbReference type="InterPro" id="IPR057836">
    <property type="entry name" value="EF-hand_SWAP70_N"/>
</dbReference>
<dbReference type="eggNOG" id="ENOG502QUWV">
    <property type="taxonomic scope" value="Eukaryota"/>
</dbReference>
<keyword evidence="5" id="KW-1185">Reference proteome</keyword>
<dbReference type="AGR" id="Xenbase:XB-GENE-5796688"/>
<accession>F6UX86</accession>
<feature type="domain" description="PH" evidence="3">
    <location>
        <begin position="210"/>
        <end position="306"/>
    </location>
</feature>
<dbReference type="GO" id="GO:0005634">
    <property type="term" value="C:nucleus"/>
    <property type="evidence" value="ECO:0000318"/>
    <property type="project" value="GO_Central"/>
</dbReference>
<evidence type="ECO:0000256" key="1">
    <source>
        <dbReference type="SAM" id="Coils"/>
    </source>
</evidence>
<feature type="region of interest" description="Disordered" evidence="2">
    <location>
        <begin position="316"/>
        <end position="335"/>
    </location>
</feature>
<dbReference type="Gene3D" id="2.30.29.30">
    <property type="entry name" value="Pleckstrin-homology domain (PH domain)/Phosphotyrosine-binding domain (PTB)"/>
    <property type="match status" value="1"/>
</dbReference>
<dbReference type="SMART" id="SM00233">
    <property type="entry name" value="PH"/>
    <property type="match status" value="1"/>
</dbReference>
<feature type="coiled-coil region" evidence="1">
    <location>
        <begin position="471"/>
        <end position="533"/>
    </location>
</feature>
<proteinExistence type="predicted"/>
<dbReference type="SUPFAM" id="SSF50729">
    <property type="entry name" value="PH domain-like"/>
    <property type="match status" value="1"/>
</dbReference>
<dbReference type="InterPro" id="IPR001849">
    <property type="entry name" value="PH_domain"/>
</dbReference>
<evidence type="ECO:0000256" key="2">
    <source>
        <dbReference type="SAM" id="MobiDB-lite"/>
    </source>
</evidence>
<dbReference type="Proteomes" id="UP000008143">
    <property type="component" value="Chromosome 2"/>
</dbReference>
<reference evidence="4" key="1">
    <citation type="journal article" date="2010" name="Science">
        <title>The genome of the Western clawed frog Xenopus tropicalis.</title>
        <authorList>
            <person name="Hellsten U."/>
            <person name="Harland R.M."/>
            <person name="Gilchrist M.J."/>
            <person name="Hendrix D."/>
            <person name="Jurka J."/>
            <person name="Kapitonov V."/>
            <person name="Ovcharenko I."/>
            <person name="Putnam N.H."/>
            <person name="Shu S."/>
            <person name="Taher L."/>
            <person name="Blitz I.L."/>
            <person name="Blumberg B."/>
            <person name="Dichmann D.S."/>
            <person name="Dubchak I."/>
            <person name="Amaya E."/>
            <person name="Detter J.C."/>
            <person name="Fletcher R."/>
            <person name="Gerhard D.S."/>
            <person name="Goodstein D."/>
            <person name="Graves T."/>
            <person name="Grigoriev I.V."/>
            <person name="Grimwood J."/>
            <person name="Kawashima T."/>
            <person name="Lindquist E."/>
            <person name="Lucas S.M."/>
            <person name="Mead P.E."/>
            <person name="Mitros T."/>
            <person name="Ogino H."/>
            <person name="Ohta Y."/>
            <person name="Poliakov A.V."/>
            <person name="Pollet N."/>
            <person name="Robert J."/>
            <person name="Salamov A."/>
            <person name="Sater A.K."/>
            <person name="Schmutz J."/>
            <person name="Terry A."/>
            <person name="Vize P.D."/>
            <person name="Warren W.C."/>
            <person name="Wells D."/>
            <person name="Wills A."/>
            <person name="Wilson R.K."/>
            <person name="Zimmerman L.B."/>
            <person name="Zorn A.M."/>
            <person name="Grainger R."/>
            <person name="Grammer T."/>
            <person name="Khokha M.K."/>
            <person name="Richardson P.M."/>
            <person name="Rokhsar D.S."/>
        </authorList>
    </citation>
    <scope>NUCLEOTIDE SEQUENCE [LARGE SCALE GENOMIC DNA]</scope>
    <source>
        <strain evidence="4">Nigerian</strain>
    </source>
</reference>
<dbReference type="PaxDb" id="8364-ENSXETP00000012071"/>
<dbReference type="GeneTree" id="ENSGT00950000183017"/>
<dbReference type="InterPro" id="IPR011993">
    <property type="entry name" value="PH-like_dom_sf"/>
</dbReference>
<evidence type="ECO:0000313" key="4">
    <source>
        <dbReference type="Ensembl" id="ENSXETP00000033098"/>
    </source>
</evidence>
<dbReference type="GeneID" id="100498543"/>
<evidence type="ECO:0000313" key="6">
    <source>
        <dbReference type="RefSeq" id="XP_002941451.2"/>
    </source>
</evidence>
<dbReference type="GO" id="GO:0005737">
    <property type="term" value="C:cytoplasm"/>
    <property type="evidence" value="ECO:0000318"/>
    <property type="project" value="GO_Central"/>
</dbReference>
<reference evidence="6" key="3">
    <citation type="submission" date="2025-04" db="UniProtKB">
        <authorList>
            <consortium name="RefSeq"/>
        </authorList>
    </citation>
    <scope>IDENTIFICATION</scope>
    <source>
        <strain evidence="6">Nigerian</strain>
        <tissue evidence="6">Liver and blood</tissue>
    </source>
</reference>
<evidence type="ECO:0000313" key="7">
    <source>
        <dbReference type="Xenbase" id="XB-GENE-5796688"/>
    </source>
</evidence>
<dbReference type="OrthoDB" id="8434295at2759"/>
<dbReference type="KEGG" id="xtr:100498543"/>
<organism evidence="4">
    <name type="scientific">Xenopus tropicalis</name>
    <name type="common">Western clawed frog</name>
    <name type="synonym">Silurana tropicalis</name>
    <dbReference type="NCBI Taxonomy" id="8364"/>
    <lineage>
        <taxon>Eukaryota</taxon>
        <taxon>Metazoa</taxon>
        <taxon>Chordata</taxon>
        <taxon>Craniata</taxon>
        <taxon>Vertebrata</taxon>
        <taxon>Euteleostomi</taxon>
        <taxon>Amphibia</taxon>
        <taxon>Batrachia</taxon>
        <taxon>Anura</taxon>
        <taxon>Pipoidea</taxon>
        <taxon>Pipidae</taxon>
        <taxon>Xenopodinae</taxon>
        <taxon>Xenopus</taxon>
        <taxon>Silurana</taxon>
    </lineage>
</organism>
<dbReference type="AlphaFoldDB" id="F6UX86"/>
<dbReference type="RefSeq" id="XP_002941451.2">
    <property type="nucleotide sequence ID" value="XM_002941405.5"/>
</dbReference>
<dbReference type="CDD" id="cd13273">
    <property type="entry name" value="PH_SWAP-70"/>
    <property type="match status" value="1"/>
</dbReference>
<dbReference type="Ensembl" id="ENSXETT00000033098">
    <property type="protein sequence ID" value="ENSXETP00000033098"/>
    <property type="gene ID" value="ENSXETG00000048907"/>
</dbReference>
<dbReference type="OMA" id="FEHYRYY"/>
<dbReference type="Xenbase" id="XB-GENE-5796688">
    <property type="gene designation" value="def6"/>
</dbReference>
<name>F6UX86_XENTR</name>